<evidence type="ECO:0000313" key="6">
    <source>
        <dbReference type="Proteomes" id="UP000050864"/>
    </source>
</evidence>
<dbReference type="PANTHER" id="PTHR30055">
    <property type="entry name" value="HTH-TYPE TRANSCRIPTIONAL REGULATOR RUTR"/>
    <property type="match status" value="1"/>
</dbReference>
<evidence type="ECO:0000256" key="1">
    <source>
        <dbReference type="ARBA" id="ARBA00023125"/>
    </source>
</evidence>
<feature type="DNA-binding region" description="H-T-H motif" evidence="2">
    <location>
        <begin position="59"/>
        <end position="78"/>
    </location>
</feature>
<dbReference type="PROSITE" id="PS50977">
    <property type="entry name" value="HTH_TETR_2"/>
    <property type="match status" value="1"/>
</dbReference>
<feature type="region of interest" description="Disordered" evidence="3">
    <location>
        <begin position="1"/>
        <end position="28"/>
    </location>
</feature>
<evidence type="ECO:0000256" key="2">
    <source>
        <dbReference type="PROSITE-ProRule" id="PRU00335"/>
    </source>
</evidence>
<keyword evidence="1 2" id="KW-0238">DNA-binding</keyword>
<evidence type="ECO:0000313" key="5">
    <source>
        <dbReference type="EMBL" id="KRG65922.1"/>
    </source>
</evidence>
<keyword evidence="6" id="KW-1185">Reference proteome</keyword>
<dbReference type="InterPro" id="IPR039536">
    <property type="entry name" value="TetR_C_Proteobacteria"/>
</dbReference>
<dbReference type="SUPFAM" id="SSF46689">
    <property type="entry name" value="Homeodomain-like"/>
    <property type="match status" value="1"/>
</dbReference>
<proteinExistence type="predicted"/>
<dbReference type="OrthoDB" id="8535430at2"/>
<comment type="caution">
    <text evidence="5">The sequence shown here is derived from an EMBL/GenBank/DDBJ whole genome shotgun (WGS) entry which is preliminary data.</text>
</comment>
<dbReference type="AlphaFoldDB" id="A0A0R0CHW3"/>
<dbReference type="PATRIC" id="fig|405444.3.peg.2701"/>
<dbReference type="PRINTS" id="PR00455">
    <property type="entry name" value="HTHTETR"/>
</dbReference>
<reference evidence="5 6" key="1">
    <citation type="submission" date="2015-05" db="EMBL/GenBank/DDBJ databases">
        <title>Genome sequencing and analysis of members of genus Stenotrophomonas.</title>
        <authorList>
            <person name="Patil P.P."/>
            <person name="Midha S."/>
            <person name="Patil P.B."/>
        </authorList>
    </citation>
    <scope>NUCLEOTIDE SEQUENCE [LARGE SCALE GENOMIC DNA]</scope>
    <source>
        <strain evidence="5 6">DSM 18929</strain>
    </source>
</reference>
<dbReference type="GO" id="GO:0000976">
    <property type="term" value="F:transcription cis-regulatory region binding"/>
    <property type="evidence" value="ECO:0007669"/>
    <property type="project" value="TreeGrafter"/>
</dbReference>
<dbReference type="InterPro" id="IPR036271">
    <property type="entry name" value="Tet_transcr_reg_TetR-rel_C_sf"/>
</dbReference>
<dbReference type="Proteomes" id="UP000050864">
    <property type="component" value="Unassembled WGS sequence"/>
</dbReference>
<dbReference type="InterPro" id="IPR050109">
    <property type="entry name" value="HTH-type_TetR-like_transc_reg"/>
</dbReference>
<dbReference type="Gene3D" id="1.10.357.10">
    <property type="entry name" value="Tetracycline Repressor, domain 2"/>
    <property type="match status" value="1"/>
</dbReference>
<dbReference type="RefSeq" id="WP_057631808.1">
    <property type="nucleotide sequence ID" value="NZ_LDJI01000004.1"/>
</dbReference>
<dbReference type="EMBL" id="LDJI01000004">
    <property type="protein sequence ID" value="KRG65922.1"/>
    <property type="molecule type" value="Genomic_DNA"/>
</dbReference>
<name>A0A0R0CHW3_9GAMM</name>
<dbReference type="Gene3D" id="1.10.10.60">
    <property type="entry name" value="Homeodomain-like"/>
    <property type="match status" value="1"/>
</dbReference>
<sequence length="232" mass="26114">MALLPTMSNRHRPNTSETGKPSLPPRPAVELQRRGELRVEKFLEAATEVFNEKGYQAARLSDIVKRAGGSMATLYRAFGDKTGLVHALMERSIDSFGQSLDELMQSPLPPDEALEQAAYRMVEEILTPARIACHRVVISEGMRLPELRDWFQAHGVEPMEALLNEYFQRETEAGRLYVEDPDRSAHLFYMMVIGGLILRSVNGRMSPDDVPHAKQQARLAVRLFLSGVLPRT</sequence>
<gene>
    <name evidence="5" type="ORF">ABB26_01495</name>
</gene>
<dbReference type="InterPro" id="IPR001647">
    <property type="entry name" value="HTH_TetR"/>
</dbReference>
<feature type="domain" description="HTH tetR-type" evidence="4">
    <location>
        <begin position="36"/>
        <end position="96"/>
    </location>
</feature>
<dbReference type="GO" id="GO:0003700">
    <property type="term" value="F:DNA-binding transcription factor activity"/>
    <property type="evidence" value="ECO:0007669"/>
    <property type="project" value="TreeGrafter"/>
</dbReference>
<dbReference type="STRING" id="405444.ABB26_01495"/>
<dbReference type="Pfam" id="PF14246">
    <property type="entry name" value="TetR_C_7"/>
    <property type="match status" value="1"/>
</dbReference>
<protein>
    <recommendedName>
        <fullName evidence="4">HTH tetR-type domain-containing protein</fullName>
    </recommendedName>
</protein>
<dbReference type="InterPro" id="IPR009057">
    <property type="entry name" value="Homeodomain-like_sf"/>
</dbReference>
<accession>A0A0R0CHW3</accession>
<dbReference type="PANTHER" id="PTHR30055:SF146">
    <property type="entry name" value="HTH-TYPE TRANSCRIPTIONAL DUAL REGULATOR CECR"/>
    <property type="match status" value="1"/>
</dbReference>
<organism evidence="5 6">
    <name type="scientific">Stenotrophomonas humi</name>
    <dbReference type="NCBI Taxonomy" id="405444"/>
    <lineage>
        <taxon>Bacteria</taxon>
        <taxon>Pseudomonadati</taxon>
        <taxon>Pseudomonadota</taxon>
        <taxon>Gammaproteobacteria</taxon>
        <taxon>Lysobacterales</taxon>
        <taxon>Lysobacteraceae</taxon>
        <taxon>Stenotrophomonas</taxon>
    </lineage>
</organism>
<evidence type="ECO:0000256" key="3">
    <source>
        <dbReference type="SAM" id="MobiDB-lite"/>
    </source>
</evidence>
<dbReference type="SUPFAM" id="SSF48498">
    <property type="entry name" value="Tetracyclin repressor-like, C-terminal domain"/>
    <property type="match status" value="1"/>
</dbReference>
<evidence type="ECO:0000259" key="4">
    <source>
        <dbReference type="PROSITE" id="PS50977"/>
    </source>
</evidence>
<dbReference type="Pfam" id="PF00440">
    <property type="entry name" value="TetR_N"/>
    <property type="match status" value="1"/>
</dbReference>